<evidence type="ECO:0000256" key="3">
    <source>
        <dbReference type="ARBA" id="ARBA00022490"/>
    </source>
</evidence>
<dbReference type="PRINTS" id="PR00625">
    <property type="entry name" value="JDOMAIN"/>
</dbReference>
<reference evidence="18 19" key="1">
    <citation type="submission" date="2018-02" db="EMBL/GenBank/DDBJ databases">
        <title>Insights into the biology of acidophilic members of the Acidiferrobacteraceae family derived from comparative genomic analyses.</title>
        <authorList>
            <person name="Issotta F."/>
            <person name="Thyssen C."/>
            <person name="Mena C."/>
            <person name="Moya A."/>
            <person name="Bellenberg S."/>
            <person name="Sproer C."/>
            <person name="Covarrubias P.C."/>
            <person name="Sand W."/>
            <person name="Quatrini R."/>
            <person name="Vera M."/>
        </authorList>
    </citation>
    <scope>NUCLEOTIDE SEQUENCE [LARGE SCALE GENOMIC DNA]</scope>
    <source>
        <strain evidence="19">m-1</strain>
    </source>
</reference>
<feature type="repeat" description="CXXCXGXG motif" evidence="14">
    <location>
        <begin position="174"/>
        <end position="181"/>
    </location>
</feature>
<keyword evidence="7 14" id="KW-0863">Zinc-finger</keyword>
<dbReference type="GO" id="GO:0006260">
    <property type="term" value="P:DNA replication"/>
    <property type="evidence" value="ECO:0007669"/>
    <property type="project" value="UniProtKB-KW"/>
</dbReference>
<evidence type="ECO:0000256" key="9">
    <source>
        <dbReference type="ARBA" id="ARBA00023016"/>
    </source>
</evidence>
<dbReference type="Gene3D" id="1.10.287.110">
    <property type="entry name" value="DnaJ domain"/>
    <property type="match status" value="1"/>
</dbReference>
<dbReference type="InterPro" id="IPR001623">
    <property type="entry name" value="DnaJ_domain"/>
</dbReference>
<evidence type="ECO:0000256" key="8">
    <source>
        <dbReference type="ARBA" id="ARBA00022833"/>
    </source>
</evidence>
<name>A0A368HDJ9_9GAMM</name>
<dbReference type="PANTHER" id="PTHR43096">
    <property type="entry name" value="DNAJ HOMOLOG 1, MITOCHONDRIAL-RELATED"/>
    <property type="match status" value="1"/>
</dbReference>
<dbReference type="SMART" id="SM00271">
    <property type="entry name" value="DnaJ"/>
    <property type="match status" value="1"/>
</dbReference>
<keyword evidence="19" id="KW-1185">Reference proteome</keyword>
<dbReference type="InterPro" id="IPR036410">
    <property type="entry name" value="HSP_DnaJ_Cys-rich_dom_sf"/>
</dbReference>
<dbReference type="FunFam" id="2.60.260.20:FF:000004">
    <property type="entry name" value="Molecular chaperone DnaJ"/>
    <property type="match status" value="1"/>
</dbReference>
<dbReference type="SUPFAM" id="SSF57938">
    <property type="entry name" value="DnaJ/Hsp40 cysteine-rich domain"/>
    <property type="match status" value="1"/>
</dbReference>
<comment type="cofactor">
    <cofactor evidence="14">
        <name>Zn(2+)</name>
        <dbReference type="ChEBI" id="CHEBI:29105"/>
    </cofactor>
    <text evidence="14">Binds 2 Zn(2+) ions per monomer.</text>
</comment>
<evidence type="ECO:0000256" key="10">
    <source>
        <dbReference type="ARBA" id="ARBA00023186"/>
    </source>
</evidence>
<dbReference type="Pfam" id="PF01556">
    <property type="entry name" value="DnaJ_C"/>
    <property type="match status" value="1"/>
</dbReference>
<feature type="binding site" evidence="14">
    <location>
        <position position="213"/>
    </location>
    <ligand>
        <name>Zn(2+)</name>
        <dbReference type="ChEBI" id="CHEBI:29105"/>
        <label>1</label>
    </ligand>
</feature>
<dbReference type="PROSITE" id="PS50076">
    <property type="entry name" value="DNAJ_2"/>
    <property type="match status" value="1"/>
</dbReference>
<dbReference type="GO" id="GO:0008270">
    <property type="term" value="F:zinc ion binding"/>
    <property type="evidence" value="ECO:0007669"/>
    <property type="project" value="UniProtKB-UniRule"/>
</dbReference>
<keyword evidence="4 14" id="KW-0235">DNA replication</keyword>
<evidence type="ECO:0000313" key="18">
    <source>
        <dbReference type="EMBL" id="RCN56503.1"/>
    </source>
</evidence>
<evidence type="ECO:0000256" key="13">
    <source>
        <dbReference type="ARBA" id="ARBA00067609"/>
    </source>
</evidence>
<keyword evidence="5 14" id="KW-0479">Metal-binding</keyword>
<evidence type="ECO:0000256" key="4">
    <source>
        <dbReference type="ARBA" id="ARBA00022705"/>
    </source>
</evidence>
<evidence type="ECO:0000256" key="14">
    <source>
        <dbReference type="HAMAP-Rule" id="MF_01152"/>
    </source>
</evidence>
<protein>
    <recommendedName>
        <fullName evidence="13 14">Chaperone protein DnaJ</fullName>
    </recommendedName>
</protein>
<comment type="caution">
    <text evidence="18">The sequence shown here is derived from an EMBL/GenBank/DDBJ whole genome shotgun (WGS) entry which is preliminary data.</text>
</comment>
<evidence type="ECO:0000256" key="6">
    <source>
        <dbReference type="ARBA" id="ARBA00022737"/>
    </source>
</evidence>
<dbReference type="FunFam" id="1.10.287.110:FF:000034">
    <property type="entry name" value="Chaperone protein DnaJ"/>
    <property type="match status" value="1"/>
</dbReference>
<proteinExistence type="inferred from homology"/>
<dbReference type="SUPFAM" id="SSF49493">
    <property type="entry name" value="HSP40/DnaJ peptide-binding domain"/>
    <property type="match status" value="2"/>
</dbReference>
<dbReference type="GO" id="GO:0031072">
    <property type="term" value="F:heat shock protein binding"/>
    <property type="evidence" value="ECO:0007669"/>
    <property type="project" value="InterPro"/>
</dbReference>
<dbReference type="HAMAP" id="MF_01152">
    <property type="entry name" value="DnaJ"/>
    <property type="match status" value="1"/>
</dbReference>
<dbReference type="CDD" id="cd06257">
    <property type="entry name" value="DnaJ"/>
    <property type="match status" value="1"/>
</dbReference>
<dbReference type="Proteomes" id="UP000253250">
    <property type="component" value="Unassembled WGS sequence"/>
</dbReference>
<dbReference type="InterPro" id="IPR001305">
    <property type="entry name" value="HSP_DnaJ_Cys-rich_dom"/>
</dbReference>
<feature type="binding site" evidence="14">
    <location>
        <position position="196"/>
    </location>
    <ligand>
        <name>Zn(2+)</name>
        <dbReference type="ChEBI" id="CHEBI:29105"/>
        <label>2</label>
    </ligand>
</feature>
<dbReference type="GO" id="GO:0009408">
    <property type="term" value="P:response to heat"/>
    <property type="evidence" value="ECO:0007669"/>
    <property type="project" value="InterPro"/>
</dbReference>
<evidence type="ECO:0000256" key="15">
    <source>
        <dbReference type="PROSITE-ProRule" id="PRU00546"/>
    </source>
</evidence>
<evidence type="ECO:0000256" key="11">
    <source>
        <dbReference type="ARBA" id="ARBA00053423"/>
    </source>
</evidence>
<dbReference type="Pfam" id="PF00684">
    <property type="entry name" value="DnaJ_CXXCXGXG"/>
    <property type="match status" value="1"/>
</dbReference>
<evidence type="ECO:0000256" key="7">
    <source>
        <dbReference type="ARBA" id="ARBA00022771"/>
    </source>
</evidence>
<keyword evidence="6 14" id="KW-0677">Repeat</keyword>
<feature type="binding site" evidence="14">
    <location>
        <position position="199"/>
    </location>
    <ligand>
        <name>Zn(2+)</name>
        <dbReference type="ChEBI" id="CHEBI:29105"/>
        <label>2</label>
    </ligand>
</feature>
<dbReference type="SUPFAM" id="SSF46565">
    <property type="entry name" value="Chaperone J-domain"/>
    <property type="match status" value="1"/>
</dbReference>
<dbReference type="OrthoDB" id="9779889at2"/>
<accession>A0A368HDJ9</accession>
<dbReference type="InterPro" id="IPR002939">
    <property type="entry name" value="DnaJ_C"/>
</dbReference>
<dbReference type="InterPro" id="IPR012724">
    <property type="entry name" value="DnaJ"/>
</dbReference>
<dbReference type="GO" id="GO:0042026">
    <property type="term" value="P:protein refolding"/>
    <property type="evidence" value="ECO:0007669"/>
    <property type="project" value="TreeGrafter"/>
</dbReference>
<dbReference type="NCBIfam" id="TIGR02349">
    <property type="entry name" value="DnaJ_bact"/>
    <property type="match status" value="1"/>
</dbReference>
<evidence type="ECO:0000256" key="5">
    <source>
        <dbReference type="ARBA" id="ARBA00022723"/>
    </source>
</evidence>
<dbReference type="PANTHER" id="PTHR43096:SF48">
    <property type="entry name" value="CHAPERONE PROTEIN DNAJ"/>
    <property type="match status" value="1"/>
</dbReference>
<feature type="zinc finger region" description="CR-type" evidence="15">
    <location>
        <begin position="144"/>
        <end position="222"/>
    </location>
</feature>
<keyword evidence="10 14" id="KW-0143">Chaperone</keyword>
<dbReference type="InterPro" id="IPR036869">
    <property type="entry name" value="J_dom_sf"/>
</dbReference>
<comment type="similarity">
    <text evidence="12 14">Belongs to the DnaJ family.</text>
</comment>
<feature type="repeat" description="CXXCXGXG motif" evidence="14">
    <location>
        <begin position="210"/>
        <end position="217"/>
    </location>
</feature>
<dbReference type="Pfam" id="PF00226">
    <property type="entry name" value="DnaJ"/>
    <property type="match status" value="1"/>
</dbReference>
<dbReference type="GO" id="GO:0051082">
    <property type="term" value="F:unfolded protein binding"/>
    <property type="evidence" value="ECO:0007669"/>
    <property type="project" value="UniProtKB-UniRule"/>
</dbReference>
<evidence type="ECO:0000256" key="2">
    <source>
        <dbReference type="ARBA" id="ARBA00011738"/>
    </source>
</evidence>
<keyword evidence="8 14" id="KW-0862">Zinc</keyword>
<dbReference type="AlphaFoldDB" id="A0A368HDJ9"/>
<dbReference type="GO" id="GO:0005524">
    <property type="term" value="F:ATP binding"/>
    <property type="evidence" value="ECO:0007669"/>
    <property type="project" value="InterPro"/>
</dbReference>
<feature type="binding site" evidence="14">
    <location>
        <position position="160"/>
    </location>
    <ligand>
        <name>Zn(2+)</name>
        <dbReference type="ChEBI" id="CHEBI:29105"/>
        <label>1</label>
    </ligand>
</feature>
<feature type="domain" description="J" evidence="16">
    <location>
        <begin position="16"/>
        <end position="81"/>
    </location>
</feature>
<feature type="binding site" evidence="14">
    <location>
        <position position="157"/>
    </location>
    <ligand>
        <name>Zn(2+)</name>
        <dbReference type="ChEBI" id="CHEBI:29105"/>
        <label>1</label>
    </ligand>
</feature>
<dbReference type="EMBL" id="PSYR01000002">
    <property type="protein sequence ID" value="RCN56503.1"/>
    <property type="molecule type" value="Genomic_DNA"/>
</dbReference>
<dbReference type="CDD" id="cd10747">
    <property type="entry name" value="DnaJ_C"/>
    <property type="match status" value="1"/>
</dbReference>
<evidence type="ECO:0000256" key="12">
    <source>
        <dbReference type="ARBA" id="ARBA00061004"/>
    </source>
</evidence>
<dbReference type="Gene3D" id="2.10.230.10">
    <property type="entry name" value="Heat shock protein DnaJ, cysteine-rich domain"/>
    <property type="match status" value="1"/>
</dbReference>
<feature type="domain" description="CR-type" evidence="17">
    <location>
        <begin position="144"/>
        <end position="222"/>
    </location>
</feature>
<keyword evidence="3 14" id="KW-0963">Cytoplasm</keyword>
<feature type="repeat" description="CXXCXGXG motif" evidence="14">
    <location>
        <begin position="196"/>
        <end position="203"/>
    </location>
</feature>
<evidence type="ECO:0000256" key="1">
    <source>
        <dbReference type="ARBA" id="ARBA00004496"/>
    </source>
</evidence>
<dbReference type="CDD" id="cd10719">
    <property type="entry name" value="DnaJ_zf"/>
    <property type="match status" value="1"/>
</dbReference>
<feature type="binding site" evidence="14">
    <location>
        <position position="174"/>
    </location>
    <ligand>
        <name>Zn(2+)</name>
        <dbReference type="ChEBI" id="CHEBI:29105"/>
        <label>2</label>
    </ligand>
</feature>
<dbReference type="PROSITE" id="PS51188">
    <property type="entry name" value="ZF_CR"/>
    <property type="match status" value="1"/>
</dbReference>
<dbReference type="InterPro" id="IPR008971">
    <property type="entry name" value="HSP40/DnaJ_pept-bd"/>
</dbReference>
<dbReference type="FunFam" id="2.10.230.10:FF:000002">
    <property type="entry name" value="Molecular chaperone DnaJ"/>
    <property type="match status" value="1"/>
</dbReference>
<feature type="binding site" evidence="14">
    <location>
        <position position="177"/>
    </location>
    <ligand>
        <name>Zn(2+)</name>
        <dbReference type="ChEBI" id="CHEBI:29105"/>
        <label>2</label>
    </ligand>
</feature>
<comment type="function">
    <text evidence="11 14">Participates actively in the response to hyperosmotic and heat shock by preventing the aggregation of stress-denatured proteins and by disaggregating proteins, also in an autonomous, DnaK-independent fashion. Unfolded proteins bind initially to DnaJ; upon interaction with the DnaJ-bound protein, DnaK hydrolyzes its bound ATP, resulting in the formation of a stable complex. GrpE releases ADP from DnaK; ATP binding to DnaK triggers the release of the substrate protein, thus completing the reaction cycle. Several rounds of ATP-dependent interactions between DnaJ, DnaK and GrpE are required for fully efficient folding. Also involved, together with DnaK and GrpE, in the DNA replication of plasmids through activation of initiation proteins.</text>
</comment>
<evidence type="ECO:0000313" key="19">
    <source>
        <dbReference type="Proteomes" id="UP000253250"/>
    </source>
</evidence>
<dbReference type="NCBIfam" id="NF008035">
    <property type="entry name" value="PRK10767.1"/>
    <property type="match status" value="1"/>
</dbReference>
<comment type="subcellular location">
    <subcellularLocation>
        <location evidence="1 14">Cytoplasm</location>
    </subcellularLocation>
</comment>
<sequence>MVGVLRQYGVMTTRRDYYEVLGVTRGADDTEIKKAYRRMAMKYHPDRNPDDKSAEAVFKECQEAYEVLSDPQKRAVYDQFGHAGVQGGGMPGGGPFGAGGFADIFDNVFGDIFGGGGGRRGSQVYRGADVRFTLDLSLEDAVFGTEARIRVPTMATCDLCKGSGARAGSVPVTCPTCGGHGQVRLQQGFFSIQQTCPNCRGSGRTISQPCVECRGEGRTRRAKTLSVTIPAGVDEGDQIRVSGQGDAGENGGPAGDLYVQIKLKPHAFFRREQDDLYCKVPVRFGIVVLGGEIEIPSLDGRMTLKIPPETQTDKVFRVRGKGVKNVRTGHVGDLFCQITVETPVKLTRAQRELLEAFDASIREGGERHNPVEHSWLDKLRGFFEPKARSSGE</sequence>
<gene>
    <name evidence="14 18" type="primary">dnaJ</name>
    <name evidence="18" type="ORF">C4900_11920</name>
</gene>
<keyword evidence="9 14" id="KW-0346">Stress response</keyword>
<evidence type="ECO:0000259" key="17">
    <source>
        <dbReference type="PROSITE" id="PS51188"/>
    </source>
</evidence>
<dbReference type="GO" id="GO:0005737">
    <property type="term" value="C:cytoplasm"/>
    <property type="evidence" value="ECO:0007669"/>
    <property type="project" value="UniProtKB-SubCell"/>
</dbReference>
<feature type="binding site" evidence="14">
    <location>
        <position position="210"/>
    </location>
    <ligand>
        <name>Zn(2+)</name>
        <dbReference type="ChEBI" id="CHEBI:29105"/>
        <label>1</label>
    </ligand>
</feature>
<evidence type="ECO:0000259" key="16">
    <source>
        <dbReference type="PROSITE" id="PS50076"/>
    </source>
</evidence>
<comment type="subunit">
    <text evidence="2 14">Homodimer.</text>
</comment>
<organism evidence="18 19">
    <name type="scientific">Acidiferrobacter thiooxydans</name>
    <dbReference type="NCBI Taxonomy" id="163359"/>
    <lineage>
        <taxon>Bacteria</taxon>
        <taxon>Pseudomonadati</taxon>
        <taxon>Pseudomonadota</taxon>
        <taxon>Gammaproteobacteria</taxon>
        <taxon>Acidiferrobacterales</taxon>
        <taxon>Acidiferrobacteraceae</taxon>
        <taxon>Acidiferrobacter</taxon>
    </lineage>
</organism>
<feature type="repeat" description="CXXCXGXG motif" evidence="14">
    <location>
        <begin position="157"/>
        <end position="164"/>
    </location>
</feature>
<comment type="domain">
    <text evidence="14">The J domain is necessary and sufficient to stimulate DnaK ATPase activity. Zinc center 1 plays an important role in the autonomous, DnaK-independent chaperone activity of DnaJ. Zinc center 2 is essential for interaction with DnaK and for DnaJ activity.</text>
</comment>
<dbReference type="Gene3D" id="2.60.260.20">
    <property type="entry name" value="Urease metallochaperone UreE, N-terminal domain"/>
    <property type="match status" value="2"/>
</dbReference>